<reference evidence="1 2" key="1">
    <citation type="submission" date="2019-03" db="EMBL/GenBank/DDBJ databases">
        <title>Single cell metagenomics reveals metabolic interactions within the superorganism composed of flagellate Streblomastix strix and complex community of Bacteroidetes bacteria on its surface.</title>
        <authorList>
            <person name="Treitli S.C."/>
            <person name="Kolisko M."/>
            <person name="Husnik F."/>
            <person name="Keeling P."/>
            <person name="Hampl V."/>
        </authorList>
    </citation>
    <scope>NUCLEOTIDE SEQUENCE [LARGE SCALE GENOMIC DNA]</scope>
    <source>
        <strain evidence="1">ST1C</strain>
    </source>
</reference>
<evidence type="ECO:0000313" key="1">
    <source>
        <dbReference type="EMBL" id="KAA6314214.1"/>
    </source>
</evidence>
<name>A0A5J4Q028_9EUKA</name>
<accession>A0A5J4Q028</accession>
<dbReference type="EMBL" id="SNRW01047965">
    <property type="protein sequence ID" value="KAA6314214.1"/>
    <property type="molecule type" value="Genomic_DNA"/>
</dbReference>
<proteinExistence type="predicted"/>
<dbReference type="Proteomes" id="UP000324800">
    <property type="component" value="Unassembled WGS sequence"/>
</dbReference>
<feature type="non-terminal residue" evidence="1">
    <location>
        <position position="43"/>
    </location>
</feature>
<dbReference type="AlphaFoldDB" id="A0A5J4Q028"/>
<gene>
    <name evidence="1" type="ORF">EZS28_055623</name>
</gene>
<evidence type="ECO:0000313" key="2">
    <source>
        <dbReference type="Proteomes" id="UP000324800"/>
    </source>
</evidence>
<protein>
    <submittedName>
        <fullName evidence="1">Uncharacterized protein</fullName>
    </submittedName>
</protein>
<sequence>MENPNIVCYSGYTLFSIVDNAINPKFSGTPTNIPLNAVMFVTK</sequence>
<comment type="caution">
    <text evidence="1">The sequence shown here is derived from an EMBL/GenBank/DDBJ whole genome shotgun (WGS) entry which is preliminary data.</text>
</comment>
<organism evidence="1 2">
    <name type="scientific">Streblomastix strix</name>
    <dbReference type="NCBI Taxonomy" id="222440"/>
    <lineage>
        <taxon>Eukaryota</taxon>
        <taxon>Metamonada</taxon>
        <taxon>Preaxostyla</taxon>
        <taxon>Oxymonadida</taxon>
        <taxon>Streblomastigidae</taxon>
        <taxon>Streblomastix</taxon>
    </lineage>
</organism>